<protein>
    <submittedName>
        <fullName evidence="1">HEAT repeat domain-containing protein</fullName>
    </submittedName>
</protein>
<proteinExistence type="predicted"/>
<dbReference type="EMBL" id="QURH01000894">
    <property type="protein sequence ID" value="RFU37961.1"/>
    <property type="molecule type" value="Genomic_DNA"/>
</dbReference>
<sequence length="161" mass="16346">LPLLAAGLGSPLPEVRARAVQAIAEIPDAEATALLRTALTDPDPTVRRRTALALGTRRVAAAVPALIDMVVEAANDVEAADALSELASDPASADRIAAGLIDRLTGDAGVAGDPSARRRVAQALADIPGFAASRALADLAGDEDPGVALTAAYILKLRDAR</sequence>
<gene>
    <name evidence="1" type="ORF">DZF91_30115</name>
</gene>
<keyword evidence="2" id="KW-1185">Reference proteome</keyword>
<dbReference type="Proteomes" id="UP000261811">
    <property type="component" value="Unassembled WGS sequence"/>
</dbReference>
<dbReference type="Gene3D" id="1.25.10.10">
    <property type="entry name" value="Leucine-rich Repeat Variant"/>
    <property type="match status" value="1"/>
</dbReference>
<name>A0A372JD75_9ACTN</name>
<dbReference type="InterPro" id="IPR011989">
    <property type="entry name" value="ARM-like"/>
</dbReference>
<evidence type="ECO:0000313" key="2">
    <source>
        <dbReference type="Proteomes" id="UP000261811"/>
    </source>
</evidence>
<feature type="non-terminal residue" evidence="1">
    <location>
        <position position="1"/>
    </location>
</feature>
<dbReference type="SUPFAM" id="SSF48371">
    <property type="entry name" value="ARM repeat"/>
    <property type="match status" value="1"/>
</dbReference>
<reference evidence="1 2" key="1">
    <citation type="submission" date="2018-08" db="EMBL/GenBank/DDBJ databases">
        <title>Actinomadura jelena sp. nov., a novel Actinomycete isolated from soil in Chad.</title>
        <authorList>
            <person name="Shi L."/>
        </authorList>
    </citation>
    <scope>NUCLEOTIDE SEQUENCE [LARGE SCALE GENOMIC DNA]</scope>
    <source>
        <strain evidence="1 2">NEAU-G17</strain>
    </source>
</reference>
<dbReference type="SMART" id="SM00567">
    <property type="entry name" value="EZ_HEAT"/>
    <property type="match status" value="3"/>
</dbReference>
<evidence type="ECO:0000313" key="1">
    <source>
        <dbReference type="EMBL" id="RFU37961.1"/>
    </source>
</evidence>
<dbReference type="InterPro" id="IPR004155">
    <property type="entry name" value="PBS_lyase_HEAT"/>
</dbReference>
<dbReference type="Pfam" id="PF13646">
    <property type="entry name" value="HEAT_2"/>
    <property type="match status" value="1"/>
</dbReference>
<dbReference type="InterPro" id="IPR016024">
    <property type="entry name" value="ARM-type_fold"/>
</dbReference>
<dbReference type="RefSeq" id="WP_147341455.1">
    <property type="nucleotide sequence ID" value="NZ_QURH01000894.1"/>
</dbReference>
<organism evidence="1 2">
    <name type="scientific">Actinomadura logoneensis</name>
    <dbReference type="NCBI Taxonomy" id="2293572"/>
    <lineage>
        <taxon>Bacteria</taxon>
        <taxon>Bacillati</taxon>
        <taxon>Actinomycetota</taxon>
        <taxon>Actinomycetes</taxon>
        <taxon>Streptosporangiales</taxon>
        <taxon>Thermomonosporaceae</taxon>
        <taxon>Actinomadura</taxon>
    </lineage>
</organism>
<dbReference type="AlphaFoldDB" id="A0A372JD75"/>
<comment type="caution">
    <text evidence="1">The sequence shown here is derived from an EMBL/GenBank/DDBJ whole genome shotgun (WGS) entry which is preliminary data.</text>
</comment>
<accession>A0A372JD75</accession>